<reference evidence="1 2" key="1">
    <citation type="journal article" date="2014" name="Genome Biol. Evol.">
        <title>Acetic acid bacteria genomes reveal functional traits for adaptation to life in insect guts.</title>
        <authorList>
            <person name="Chouaia B."/>
            <person name="Gaiarsa S."/>
            <person name="Crotti E."/>
            <person name="Comandatore F."/>
            <person name="Degli Esposti M."/>
            <person name="Ricci I."/>
            <person name="Alma A."/>
            <person name="Favia G."/>
            <person name="Bandi C."/>
            <person name="Daffonchio D."/>
        </authorList>
    </citation>
    <scope>NUCLEOTIDE SEQUENCE [LARGE SCALE GENOMIC DNA]</scope>
    <source>
        <strain evidence="1 2">SF2.1</strain>
    </source>
</reference>
<dbReference type="AlphaFoldDB" id="A0A060QLP7"/>
<protein>
    <submittedName>
        <fullName evidence="1">Uncharacterized protein</fullName>
    </submittedName>
</protein>
<accession>A0A060QLP7</accession>
<reference evidence="1 2" key="2">
    <citation type="journal article" date="2014" name="PLoS ONE">
        <title>Evolution of mitochondria reconstructed from the energy metabolism of living bacteria.</title>
        <authorList>
            <person name="Degli Esposti M."/>
            <person name="Chouaia B."/>
            <person name="Comandatore F."/>
            <person name="Crotti E."/>
            <person name="Sassera D."/>
            <person name="Lievens P.M."/>
            <person name="Daffonchio D."/>
            <person name="Bandi C."/>
        </authorList>
    </citation>
    <scope>NUCLEOTIDE SEQUENCE [LARGE SCALE GENOMIC DNA]</scope>
    <source>
        <strain evidence="1 2">SF2.1</strain>
    </source>
</reference>
<organism evidence="1 2">
    <name type="scientific">Asaia bogorensis</name>
    <dbReference type="NCBI Taxonomy" id="91915"/>
    <lineage>
        <taxon>Bacteria</taxon>
        <taxon>Pseudomonadati</taxon>
        <taxon>Pseudomonadota</taxon>
        <taxon>Alphaproteobacteria</taxon>
        <taxon>Acetobacterales</taxon>
        <taxon>Acetobacteraceae</taxon>
        <taxon>Asaia</taxon>
    </lineage>
</organism>
<proteinExistence type="predicted"/>
<dbReference type="EMBL" id="CBLX010000024">
    <property type="protein sequence ID" value="CDG40946.1"/>
    <property type="molecule type" value="Genomic_DNA"/>
</dbReference>
<sequence>MVPQFAVVIARRSSPDRLDTRIGTRKSSDIVKLTILALPDRRRYDTDPQWSDT</sequence>
<gene>
    <name evidence="1" type="ORF">ASAP_2901</name>
</gene>
<name>A0A060QLP7_9PROT</name>
<dbReference type="Proteomes" id="UP000027583">
    <property type="component" value="Unassembled WGS sequence"/>
</dbReference>
<evidence type="ECO:0000313" key="2">
    <source>
        <dbReference type="Proteomes" id="UP000027583"/>
    </source>
</evidence>
<comment type="caution">
    <text evidence="1">The sequence shown here is derived from an EMBL/GenBank/DDBJ whole genome shotgun (WGS) entry which is preliminary data.</text>
</comment>
<evidence type="ECO:0000313" key="1">
    <source>
        <dbReference type="EMBL" id="CDG40946.1"/>
    </source>
</evidence>